<gene>
    <name evidence="4" type="ORF">CPY51_13800</name>
</gene>
<keyword evidence="5" id="KW-1185">Reference proteome</keyword>
<name>A0A2W4EIV5_9HYPH</name>
<evidence type="ECO:0000259" key="3">
    <source>
        <dbReference type="Pfam" id="PF03807"/>
    </source>
</evidence>
<sequence>MEIDPKRMTIGFVGTGTITEAVVTGLGKTEFRDTPIVVSPRGESVAARLAAANQNVSIASSNQDVLDRSDLVFLAMRPQIAEEVVRALRFRPSHHVITFVAATPLDRLLAWIDLPVRLSQAIPLPFVADLQGATAIHPPDEVSNAVFSALGMAVQVESKREFDLLAVASCMMGTYFGILDATSTWLESQGLPRAAGDAYLRQLFSGLDHAARSRPVARFDELVGEHSTKGGLNEQVLEDFRGFGGTEALQKALGRVFTRIRPVESKLS</sequence>
<dbReference type="OrthoDB" id="9805754at2"/>
<dbReference type="PANTHER" id="PTHR11645">
    <property type="entry name" value="PYRROLINE-5-CARBOXYLATE REDUCTASE"/>
    <property type="match status" value="1"/>
</dbReference>
<dbReference type="PIRSF" id="PIRSF000193">
    <property type="entry name" value="Pyrrol-5-carb_rd"/>
    <property type="match status" value="1"/>
</dbReference>
<evidence type="ECO:0000256" key="2">
    <source>
        <dbReference type="PIRSR" id="PIRSR000193-1"/>
    </source>
</evidence>
<feature type="binding site" evidence="2">
    <location>
        <position position="62"/>
    </location>
    <ligand>
        <name>NADPH</name>
        <dbReference type="ChEBI" id="CHEBI:57783"/>
    </ligand>
</feature>
<evidence type="ECO:0000313" key="5">
    <source>
        <dbReference type="Proteomes" id="UP000248925"/>
    </source>
</evidence>
<comment type="similarity">
    <text evidence="1">Belongs to the pyrroline-5-carboxylate reductase family.</text>
</comment>
<feature type="binding site" evidence="2">
    <location>
        <begin position="75"/>
        <end position="78"/>
    </location>
    <ligand>
        <name>NADP(+)</name>
        <dbReference type="ChEBI" id="CHEBI:58349"/>
    </ligand>
</feature>
<accession>A0A2W4EIV5</accession>
<dbReference type="InterPro" id="IPR000304">
    <property type="entry name" value="Pyrroline-COOH_reductase"/>
</dbReference>
<comment type="caution">
    <text evidence="4">The sequence shown here is derived from an EMBL/GenBank/DDBJ whole genome shotgun (WGS) entry which is preliminary data.</text>
</comment>
<organism evidence="4 5">
    <name type="scientific">Rhizobium tubonense</name>
    <dbReference type="NCBI Taxonomy" id="484088"/>
    <lineage>
        <taxon>Bacteria</taxon>
        <taxon>Pseudomonadati</taxon>
        <taxon>Pseudomonadota</taxon>
        <taxon>Alphaproteobacteria</taxon>
        <taxon>Hyphomicrobiales</taxon>
        <taxon>Rhizobiaceae</taxon>
        <taxon>Rhizobium/Agrobacterium group</taxon>
        <taxon>Rhizobium</taxon>
    </lineage>
</organism>
<protein>
    <submittedName>
        <fullName evidence="4">Pyrroline-5-carboxylate reductase</fullName>
    </submittedName>
</protein>
<dbReference type="Pfam" id="PF03807">
    <property type="entry name" value="F420_oxidored"/>
    <property type="match status" value="1"/>
</dbReference>
<dbReference type="InterPro" id="IPR036291">
    <property type="entry name" value="NAD(P)-bd_dom_sf"/>
</dbReference>
<dbReference type="InterPro" id="IPR028939">
    <property type="entry name" value="P5C_Rdtase_cat_N"/>
</dbReference>
<evidence type="ECO:0000256" key="1">
    <source>
        <dbReference type="ARBA" id="ARBA00005525"/>
    </source>
</evidence>
<dbReference type="EMBL" id="PCDP01000035">
    <property type="protein sequence ID" value="PZM13926.1"/>
    <property type="molecule type" value="Genomic_DNA"/>
</dbReference>
<dbReference type="AlphaFoldDB" id="A0A2W4EIV5"/>
<keyword evidence="2" id="KW-0521">NADP</keyword>
<dbReference type="Proteomes" id="UP000248925">
    <property type="component" value="Unassembled WGS sequence"/>
</dbReference>
<proteinExistence type="inferred from homology"/>
<dbReference type="SUPFAM" id="SSF51735">
    <property type="entry name" value="NAD(P)-binding Rossmann-fold domains"/>
    <property type="match status" value="1"/>
</dbReference>
<dbReference type="PANTHER" id="PTHR11645:SF13">
    <property type="entry name" value="PYRROLINE-5-CARBOXYLATE REDUCTASE CATALYTIC N-TERMINAL DOMAIN-CONTAINING PROTEIN"/>
    <property type="match status" value="1"/>
</dbReference>
<dbReference type="RefSeq" id="WP_111160777.1">
    <property type="nucleotide sequence ID" value="NZ_PCDP01000035.1"/>
</dbReference>
<reference evidence="4 5" key="1">
    <citation type="journal article" date="2018" name="Sci. Rep.">
        <title>Rhizobium tumorigenes sp. nov., a novel plant tumorigenic bacterium isolated from cane gall tumors on thornless blackberry.</title>
        <authorList>
            <person name="Kuzmanovi N."/>
            <person name="Smalla K."/>
            <person name="Gronow S."/>
            <person name="PuBawska J."/>
        </authorList>
    </citation>
    <scope>NUCLEOTIDE SEQUENCE [LARGE SCALE GENOMIC DNA]</scope>
    <source>
        <strain evidence="4 5">CCBAU 85046</strain>
    </source>
</reference>
<dbReference type="GO" id="GO:0004735">
    <property type="term" value="F:pyrroline-5-carboxylate reductase activity"/>
    <property type="evidence" value="ECO:0007669"/>
    <property type="project" value="InterPro"/>
</dbReference>
<dbReference type="NCBIfam" id="NF005063">
    <property type="entry name" value="PRK06476.1"/>
    <property type="match status" value="1"/>
</dbReference>
<evidence type="ECO:0000313" key="4">
    <source>
        <dbReference type="EMBL" id="PZM13926.1"/>
    </source>
</evidence>
<dbReference type="Gene3D" id="3.40.50.720">
    <property type="entry name" value="NAD(P)-binding Rossmann-like Domain"/>
    <property type="match status" value="1"/>
</dbReference>
<dbReference type="GO" id="GO:0055129">
    <property type="term" value="P:L-proline biosynthetic process"/>
    <property type="evidence" value="ECO:0007669"/>
    <property type="project" value="TreeGrafter"/>
</dbReference>
<feature type="domain" description="Pyrroline-5-carboxylate reductase catalytic N-terminal" evidence="3">
    <location>
        <begin position="9"/>
        <end position="97"/>
    </location>
</feature>